<accession>K2PPK7</accession>
<dbReference type="Proteomes" id="UP000007374">
    <property type="component" value="Unassembled WGS sequence"/>
</dbReference>
<gene>
    <name evidence="1" type="ORF">NA8A_06719</name>
</gene>
<dbReference type="PATRIC" id="fig|1231190.3.peg.1415"/>
<proteinExistence type="predicted"/>
<organism evidence="1 2">
    <name type="scientific">Nitratireductor indicus C115</name>
    <dbReference type="NCBI Taxonomy" id="1231190"/>
    <lineage>
        <taxon>Bacteria</taxon>
        <taxon>Pseudomonadati</taxon>
        <taxon>Pseudomonadota</taxon>
        <taxon>Alphaproteobacteria</taxon>
        <taxon>Hyphomicrobiales</taxon>
        <taxon>Phyllobacteriaceae</taxon>
        <taxon>Nitratireductor</taxon>
    </lineage>
</organism>
<dbReference type="eggNOG" id="ENOG5032TAA">
    <property type="taxonomic scope" value="Bacteria"/>
</dbReference>
<name>K2PPK7_9HYPH</name>
<dbReference type="RefSeq" id="WP_009449907.1">
    <property type="nucleotide sequence ID" value="NZ_AMSI01000004.1"/>
</dbReference>
<dbReference type="EMBL" id="AMSI01000004">
    <property type="protein sequence ID" value="EKF43007.1"/>
    <property type="molecule type" value="Genomic_DNA"/>
</dbReference>
<comment type="caution">
    <text evidence="1">The sequence shown here is derived from an EMBL/GenBank/DDBJ whole genome shotgun (WGS) entry which is preliminary data.</text>
</comment>
<sequence>MTTASDLSPKFRHVRLTLAREKGHPLGDQEEGYDLLVPLNEEGHLDAEEWKKHQMQCRVRQFAPDAQDRIGRLRRKPGGQWYFDYEEGERDDEIGFRLGEERFVQGEYVSVAREGTMHTYQIKLVERIR</sequence>
<keyword evidence="2" id="KW-1185">Reference proteome</keyword>
<evidence type="ECO:0000313" key="2">
    <source>
        <dbReference type="Proteomes" id="UP000007374"/>
    </source>
</evidence>
<reference evidence="1 2" key="1">
    <citation type="journal article" date="2012" name="J. Bacteriol.">
        <title>Genome Sequence of Nitratireductor indicus Type Strain C115.</title>
        <authorList>
            <person name="Lai Q."/>
            <person name="Li G."/>
            <person name="Yu Z."/>
            <person name="Shao Z."/>
        </authorList>
    </citation>
    <scope>NUCLEOTIDE SEQUENCE [LARGE SCALE GENOMIC DNA]</scope>
    <source>
        <strain evidence="1 2">C115</strain>
    </source>
</reference>
<dbReference type="STRING" id="721133.SAMN05216176_10544"/>
<dbReference type="AlphaFoldDB" id="K2PPK7"/>
<protein>
    <submittedName>
        <fullName evidence="1">Uncharacterized protein</fullName>
    </submittedName>
</protein>
<evidence type="ECO:0000313" key="1">
    <source>
        <dbReference type="EMBL" id="EKF43007.1"/>
    </source>
</evidence>
<dbReference type="OrthoDB" id="9801741at2"/>